<feature type="region of interest" description="Disordered" evidence="1">
    <location>
        <begin position="113"/>
        <end position="157"/>
    </location>
</feature>
<dbReference type="GeneID" id="83204243"/>
<name>A0A9W9NXD4_9EURO</name>
<evidence type="ECO:0000313" key="2">
    <source>
        <dbReference type="EMBL" id="KAJ5226419.1"/>
    </source>
</evidence>
<dbReference type="AlphaFoldDB" id="A0A9W9NXD4"/>
<evidence type="ECO:0000256" key="1">
    <source>
        <dbReference type="SAM" id="MobiDB-lite"/>
    </source>
</evidence>
<feature type="region of interest" description="Disordered" evidence="1">
    <location>
        <begin position="23"/>
        <end position="84"/>
    </location>
</feature>
<feature type="region of interest" description="Disordered" evidence="1">
    <location>
        <begin position="434"/>
        <end position="459"/>
    </location>
</feature>
<gene>
    <name evidence="2" type="ORF">N7468_007644</name>
</gene>
<dbReference type="Proteomes" id="UP001150941">
    <property type="component" value="Unassembled WGS sequence"/>
</dbReference>
<dbReference type="RefSeq" id="XP_058329830.1">
    <property type="nucleotide sequence ID" value="XM_058476940.1"/>
</dbReference>
<accession>A0A9W9NXD4</accession>
<evidence type="ECO:0000313" key="3">
    <source>
        <dbReference type="Proteomes" id="UP001150941"/>
    </source>
</evidence>
<protein>
    <submittedName>
        <fullName evidence="2">Uncharacterized protein</fullName>
    </submittedName>
</protein>
<feature type="compositionally biased region" description="Low complexity" evidence="1">
    <location>
        <begin position="438"/>
        <end position="448"/>
    </location>
</feature>
<dbReference type="EMBL" id="JAPQKS010000005">
    <property type="protein sequence ID" value="KAJ5226419.1"/>
    <property type="molecule type" value="Genomic_DNA"/>
</dbReference>
<comment type="caution">
    <text evidence="2">The sequence shown here is derived from an EMBL/GenBank/DDBJ whole genome shotgun (WGS) entry which is preliminary data.</text>
</comment>
<organism evidence="2 3">
    <name type="scientific">Penicillium chermesinum</name>
    <dbReference type="NCBI Taxonomy" id="63820"/>
    <lineage>
        <taxon>Eukaryota</taxon>
        <taxon>Fungi</taxon>
        <taxon>Dikarya</taxon>
        <taxon>Ascomycota</taxon>
        <taxon>Pezizomycotina</taxon>
        <taxon>Eurotiomycetes</taxon>
        <taxon>Eurotiomycetidae</taxon>
        <taxon>Eurotiales</taxon>
        <taxon>Aspergillaceae</taxon>
        <taxon>Penicillium</taxon>
    </lineage>
</organism>
<feature type="compositionally biased region" description="Polar residues" evidence="1">
    <location>
        <begin position="23"/>
        <end position="40"/>
    </location>
</feature>
<sequence>MSAEPPRTPDRAVLSESWVLASTASIKNDSPQTPPNQNATADVLDGERPSSEPASPSPRPNPAQTKRDKPVHQSTQSLSASSWTMAGPELVMPSIGEVSISEASWVAPAIQQAQASRSVRKRRKPPAPEETSQKGRQTGGGKETFEVNPHQKKRPRRLAQRVTSLYRVNDKLVRTTINGLLIAIILHLIALPEVVYQFQDACHIPAIKYLYPDSCVQLPTRPLSHNLLYPSNQIISPEDTIITSQQGLESIFEHAIQTLVPLSHLLRESETMLAELQDQLRSTFPEARHALDLEFQGGNQALITASWEFDSLRADLRSAVESLMASPPTYEQSGSPPSIARDTRVAAQIRRRAEYLDRLRSQIRSKADSLNARFSTLDDHLEAVDGIVAREERRGSMIGSTPAGGIQAGSAGINAVLSSLSNYASLGSGLWSKSTEDSSASGARSAASDPPIRGPGNSRPVTTLALLRIAATNHRPIADSVLRLSRQLRDAHGSRSASVW</sequence>
<reference evidence="2" key="2">
    <citation type="journal article" date="2023" name="IMA Fungus">
        <title>Comparative genomic study of the Penicillium genus elucidates a diverse pangenome and 15 lateral gene transfer events.</title>
        <authorList>
            <person name="Petersen C."/>
            <person name="Sorensen T."/>
            <person name="Nielsen M.R."/>
            <person name="Sondergaard T.E."/>
            <person name="Sorensen J.L."/>
            <person name="Fitzpatrick D.A."/>
            <person name="Frisvad J.C."/>
            <person name="Nielsen K.L."/>
        </authorList>
    </citation>
    <scope>NUCLEOTIDE SEQUENCE</scope>
    <source>
        <strain evidence="2">IBT 19713</strain>
    </source>
</reference>
<dbReference type="OrthoDB" id="4179406at2759"/>
<keyword evidence="3" id="KW-1185">Reference proteome</keyword>
<reference evidence="2" key="1">
    <citation type="submission" date="2022-11" db="EMBL/GenBank/DDBJ databases">
        <authorList>
            <person name="Petersen C."/>
        </authorList>
    </citation>
    <scope>NUCLEOTIDE SEQUENCE</scope>
    <source>
        <strain evidence="2">IBT 19713</strain>
    </source>
</reference>
<feature type="compositionally biased region" description="Polar residues" evidence="1">
    <location>
        <begin position="72"/>
        <end position="84"/>
    </location>
</feature>
<proteinExistence type="predicted"/>